<organism evidence="2 3">
    <name type="scientific">Oceanobacillus caeni</name>
    <dbReference type="NCBI Taxonomy" id="405946"/>
    <lineage>
        <taxon>Bacteria</taxon>
        <taxon>Bacillati</taxon>
        <taxon>Bacillota</taxon>
        <taxon>Bacilli</taxon>
        <taxon>Bacillales</taxon>
        <taxon>Bacillaceae</taxon>
        <taxon>Oceanobacillus</taxon>
    </lineage>
</organism>
<dbReference type="EMBL" id="LGTK01000057">
    <property type="protein sequence ID" value="KPH72255.1"/>
    <property type="molecule type" value="Genomic_DNA"/>
</dbReference>
<dbReference type="PROSITE" id="PS51186">
    <property type="entry name" value="GNAT"/>
    <property type="match status" value="1"/>
</dbReference>
<dbReference type="Pfam" id="PF13302">
    <property type="entry name" value="Acetyltransf_3"/>
    <property type="match status" value="1"/>
</dbReference>
<dbReference type="PANTHER" id="PTHR43792:SF1">
    <property type="entry name" value="N-ACETYLTRANSFERASE DOMAIN-CONTAINING PROTEIN"/>
    <property type="match status" value="1"/>
</dbReference>
<accession>A0ABR5MGY5</accession>
<proteinExistence type="predicted"/>
<gene>
    <name evidence="2" type="ORF">AFL42_13700</name>
</gene>
<feature type="domain" description="N-acetyltransferase" evidence="1">
    <location>
        <begin position="8"/>
        <end position="170"/>
    </location>
</feature>
<comment type="caution">
    <text evidence="2">The sequence shown here is derived from an EMBL/GenBank/DDBJ whole genome shotgun (WGS) entry which is preliminary data.</text>
</comment>
<dbReference type="InterPro" id="IPR051531">
    <property type="entry name" value="N-acetyltransferase"/>
</dbReference>
<evidence type="ECO:0000259" key="1">
    <source>
        <dbReference type="PROSITE" id="PS51186"/>
    </source>
</evidence>
<dbReference type="Gene3D" id="3.40.630.30">
    <property type="match status" value="1"/>
</dbReference>
<dbReference type="RefSeq" id="WP_060668938.1">
    <property type="nucleotide sequence ID" value="NZ_LGTK01000057.1"/>
</dbReference>
<evidence type="ECO:0000313" key="2">
    <source>
        <dbReference type="EMBL" id="KPH72255.1"/>
    </source>
</evidence>
<evidence type="ECO:0000313" key="3">
    <source>
        <dbReference type="Proteomes" id="UP000037854"/>
    </source>
</evidence>
<dbReference type="SUPFAM" id="SSF55729">
    <property type="entry name" value="Acyl-CoA N-acyltransferases (Nat)"/>
    <property type="match status" value="1"/>
</dbReference>
<dbReference type="InterPro" id="IPR016181">
    <property type="entry name" value="Acyl_CoA_acyltransferase"/>
</dbReference>
<dbReference type="Proteomes" id="UP000037854">
    <property type="component" value="Unassembled WGS sequence"/>
</dbReference>
<reference evidence="2 3" key="1">
    <citation type="submission" date="2015-07" db="EMBL/GenBank/DDBJ databases">
        <title>High-quality draft genome sequence of Oceanobacillus caeni HM6, a bacillus isolated from a human feces.</title>
        <authorList>
            <person name="Kumar J."/>
            <person name="Verma M.K."/>
            <person name="Pandey R."/>
            <person name="Bhambi M."/>
            <person name="Chauhan N."/>
        </authorList>
    </citation>
    <scope>NUCLEOTIDE SEQUENCE [LARGE SCALE GENOMIC DNA]</scope>
    <source>
        <strain evidence="2 3">HM6</strain>
    </source>
</reference>
<protein>
    <submittedName>
        <fullName evidence="2">GCN5 family acetyltransferase</fullName>
    </submittedName>
</protein>
<keyword evidence="3" id="KW-1185">Reference proteome</keyword>
<sequence length="182" mass="21283">MKLSGEKLLLTMASANDLDFICRIETDENLWYFEEYVESDKDVVREEYIQKIEEKENRTSYDFIVTIATDKNKKPIGLAQLWNDSEHRKSWEIGFAILPENGGKGYGSEAAKVLLKFAFEKLCAHKVFGMCNTNNTRSAVLMENIGMRKEAIFKEELFWQNKWVDQYYFSILEREYFAGAKP</sequence>
<name>A0ABR5MGY5_9BACI</name>
<dbReference type="PANTHER" id="PTHR43792">
    <property type="entry name" value="GNAT FAMILY, PUTATIVE (AFU_ORTHOLOGUE AFUA_3G00765)-RELATED-RELATED"/>
    <property type="match status" value="1"/>
</dbReference>
<dbReference type="InterPro" id="IPR000182">
    <property type="entry name" value="GNAT_dom"/>
</dbReference>
<dbReference type="CDD" id="cd04301">
    <property type="entry name" value="NAT_SF"/>
    <property type="match status" value="1"/>
</dbReference>